<keyword evidence="1" id="KW-0812">Transmembrane</keyword>
<reference evidence="2" key="1">
    <citation type="submission" date="2021-12" db="EMBL/GenBank/DDBJ databases">
        <authorList>
            <person name="King R."/>
        </authorList>
    </citation>
    <scope>NUCLEOTIDE SEQUENCE</scope>
</reference>
<sequence length="128" mass="14178">MEQIGVPTVKVMAEGGQGFFKICITILPENYSLDLDKGLENTELIQEEGEGNDQVEIKSQRSLHVNGGSIGKKGKLTSVNRLIMLCIVPQVFFVVVYFSLPANFPVRHRSVDIPTSKSKEARDCPHGY</sequence>
<evidence type="ECO:0000256" key="1">
    <source>
        <dbReference type="SAM" id="Phobius"/>
    </source>
</evidence>
<evidence type="ECO:0000313" key="2">
    <source>
        <dbReference type="EMBL" id="CAH0560389.1"/>
    </source>
</evidence>
<organism evidence="2 3">
    <name type="scientific">Brassicogethes aeneus</name>
    <name type="common">Rape pollen beetle</name>
    <name type="synonym">Meligethes aeneus</name>
    <dbReference type="NCBI Taxonomy" id="1431903"/>
    <lineage>
        <taxon>Eukaryota</taxon>
        <taxon>Metazoa</taxon>
        <taxon>Ecdysozoa</taxon>
        <taxon>Arthropoda</taxon>
        <taxon>Hexapoda</taxon>
        <taxon>Insecta</taxon>
        <taxon>Pterygota</taxon>
        <taxon>Neoptera</taxon>
        <taxon>Endopterygota</taxon>
        <taxon>Coleoptera</taxon>
        <taxon>Polyphaga</taxon>
        <taxon>Cucujiformia</taxon>
        <taxon>Nitidulidae</taxon>
        <taxon>Meligethinae</taxon>
        <taxon>Brassicogethes</taxon>
    </lineage>
</organism>
<keyword evidence="1" id="KW-0472">Membrane</keyword>
<keyword evidence="3" id="KW-1185">Reference proteome</keyword>
<dbReference type="EMBL" id="OV121138">
    <property type="protein sequence ID" value="CAH0560389.1"/>
    <property type="molecule type" value="Genomic_DNA"/>
</dbReference>
<name>A0A9P0BCX7_BRAAE</name>
<gene>
    <name evidence="2" type="ORF">MELIAE_LOCUS10146</name>
</gene>
<dbReference type="Proteomes" id="UP001154078">
    <property type="component" value="Chromosome 7"/>
</dbReference>
<evidence type="ECO:0000313" key="3">
    <source>
        <dbReference type="Proteomes" id="UP001154078"/>
    </source>
</evidence>
<protein>
    <submittedName>
        <fullName evidence="2">Uncharacterized protein</fullName>
    </submittedName>
</protein>
<dbReference type="AlphaFoldDB" id="A0A9P0BCX7"/>
<feature type="transmembrane region" description="Helical" evidence="1">
    <location>
        <begin position="82"/>
        <end position="100"/>
    </location>
</feature>
<proteinExistence type="predicted"/>
<accession>A0A9P0BCX7</accession>
<keyword evidence="1" id="KW-1133">Transmembrane helix</keyword>